<dbReference type="AlphaFoldDB" id="A0A1I7I5L3"/>
<dbReference type="InterPro" id="IPR005184">
    <property type="entry name" value="DUF306_Meta_HslJ"/>
</dbReference>
<dbReference type="RefSeq" id="WP_089795326.1">
    <property type="nucleotide sequence ID" value="NZ_FPBP01000006.1"/>
</dbReference>
<feature type="domain" description="DUF306" evidence="2">
    <location>
        <begin position="43"/>
        <end position="139"/>
    </location>
</feature>
<dbReference type="Pfam" id="PF03724">
    <property type="entry name" value="META"/>
    <property type="match status" value="1"/>
</dbReference>
<gene>
    <name evidence="3" type="ORF">SAMN04487955_10643</name>
</gene>
<keyword evidence="4" id="KW-1185">Reference proteome</keyword>
<organism evidence="3 4">
    <name type="scientific">Halomonas korlensis</name>
    <dbReference type="NCBI Taxonomy" id="463301"/>
    <lineage>
        <taxon>Bacteria</taxon>
        <taxon>Pseudomonadati</taxon>
        <taxon>Pseudomonadota</taxon>
        <taxon>Gammaproteobacteria</taxon>
        <taxon>Oceanospirillales</taxon>
        <taxon>Halomonadaceae</taxon>
        <taxon>Halomonas</taxon>
    </lineage>
</organism>
<evidence type="ECO:0000259" key="2">
    <source>
        <dbReference type="Pfam" id="PF03724"/>
    </source>
</evidence>
<name>A0A1I7I5L3_9GAMM</name>
<reference evidence="4" key="1">
    <citation type="submission" date="2016-10" db="EMBL/GenBank/DDBJ databases">
        <authorList>
            <person name="Varghese N."/>
            <person name="Submissions S."/>
        </authorList>
    </citation>
    <scope>NUCLEOTIDE SEQUENCE [LARGE SCALE GENOMIC DNA]</scope>
    <source>
        <strain evidence="4">CGMCC 1.6981</strain>
    </source>
</reference>
<proteinExistence type="predicted"/>
<sequence length="149" mass="16546">MKINCLSKSLTVLIGMLVLAACSSQPALQEPSPTDELSGPIVGPRWNLLLVGTNERLSLPESAHFVIARDGSVSGSDGCNQLRGQVRLGERQRIEFQDFATTRRSCPEAEDAERVREMLETAYRFLIDHDRLVFFGPDQRVLGGFRRAS</sequence>
<dbReference type="PROSITE" id="PS51257">
    <property type="entry name" value="PROKAR_LIPOPROTEIN"/>
    <property type="match status" value="1"/>
</dbReference>
<feature type="chain" id="PRO_5011677062" evidence="1">
    <location>
        <begin position="21"/>
        <end position="149"/>
    </location>
</feature>
<dbReference type="STRING" id="463301.SAMN04487955_10643"/>
<keyword evidence="3" id="KW-0346">Stress response</keyword>
<evidence type="ECO:0000313" key="3">
    <source>
        <dbReference type="EMBL" id="SFU68218.1"/>
    </source>
</evidence>
<evidence type="ECO:0000256" key="1">
    <source>
        <dbReference type="SAM" id="SignalP"/>
    </source>
</evidence>
<dbReference type="OrthoDB" id="5348860at2"/>
<feature type="signal peptide" evidence="1">
    <location>
        <begin position="1"/>
        <end position="20"/>
    </location>
</feature>
<evidence type="ECO:0000313" key="4">
    <source>
        <dbReference type="Proteomes" id="UP000198693"/>
    </source>
</evidence>
<dbReference type="Proteomes" id="UP000198693">
    <property type="component" value="Unassembled WGS sequence"/>
</dbReference>
<dbReference type="Gene3D" id="2.40.128.270">
    <property type="match status" value="1"/>
</dbReference>
<keyword evidence="1" id="KW-0732">Signal</keyword>
<protein>
    <submittedName>
        <fullName evidence="3">Heat shock protein HslJ</fullName>
    </submittedName>
</protein>
<dbReference type="EMBL" id="FPBP01000006">
    <property type="protein sequence ID" value="SFU68218.1"/>
    <property type="molecule type" value="Genomic_DNA"/>
</dbReference>
<accession>A0A1I7I5L3</accession>
<dbReference type="InterPro" id="IPR038670">
    <property type="entry name" value="HslJ-like_sf"/>
</dbReference>